<evidence type="ECO:0000313" key="2">
    <source>
        <dbReference type="EMBL" id="CAF0927644.1"/>
    </source>
</evidence>
<dbReference type="EMBL" id="CAJNOC010002344">
    <property type="protein sequence ID" value="CAF0927644.1"/>
    <property type="molecule type" value="Genomic_DNA"/>
</dbReference>
<evidence type="ECO:0000313" key="3">
    <source>
        <dbReference type="Proteomes" id="UP000663879"/>
    </source>
</evidence>
<reference evidence="2" key="1">
    <citation type="submission" date="2021-02" db="EMBL/GenBank/DDBJ databases">
        <authorList>
            <person name="Nowell W R."/>
        </authorList>
    </citation>
    <scope>NUCLEOTIDE SEQUENCE</scope>
    <source>
        <strain evidence="2">Ploen Becks lab</strain>
    </source>
</reference>
<accession>A0A814BJY0</accession>
<proteinExistence type="predicted"/>
<protein>
    <submittedName>
        <fullName evidence="2">Uncharacterized protein</fullName>
    </submittedName>
</protein>
<name>A0A814BJY0_9BILA</name>
<comment type="caution">
    <text evidence="2">The sequence shown here is derived from an EMBL/GenBank/DDBJ whole genome shotgun (WGS) entry which is preliminary data.</text>
</comment>
<feature type="non-terminal residue" evidence="2">
    <location>
        <position position="1"/>
    </location>
</feature>
<feature type="region of interest" description="Disordered" evidence="1">
    <location>
        <begin position="40"/>
        <end position="74"/>
    </location>
</feature>
<evidence type="ECO:0000256" key="1">
    <source>
        <dbReference type="SAM" id="MobiDB-lite"/>
    </source>
</evidence>
<sequence>MTSLLTNISYSLDKQQMIMKDLADKTLSFRSQNLSIGESKSKFMPQAVLNRPIQSQNKQKEKTSSSGSSSEEDERYQVFKDTFISLMKKKLPESALMLDIRTLKQVYTLEMEKIEDCLKKIVNYRDEIYKAYWAKCTMHK</sequence>
<gene>
    <name evidence="2" type="ORF">OXX778_LOCUS12730</name>
</gene>
<organism evidence="2 3">
    <name type="scientific">Brachionus calyciflorus</name>
    <dbReference type="NCBI Taxonomy" id="104777"/>
    <lineage>
        <taxon>Eukaryota</taxon>
        <taxon>Metazoa</taxon>
        <taxon>Spiralia</taxon>
        <taxon>Gnathifera</taxon>
        <taxon>Rotifera</taxon>
        <taxon>Eurotatoria</taxon>
        <taxon>Monogononta</taxon>
        <taxon>Pseudotrocha</taxon>
        <taxon>Ploima</taxon>
        <taxon>Brachionidae</taxon>
        <taxon>Brachionus</taxon>
    </lineage>
</organism>
<keyword evidence="3" id="KW-1185">Reference proteome</keyword>
<dbReference type="Proteomes" id="UP000663879">
    <property type="component" value="Unassembled WGS sequence"/>
</dbReference>
<dbReference type="AlphaFoldDB" id="A0A814BJY0"/>